<accession>A0AAE3KB50</accession>
<dbReference type="SUPFAM" id="SSF53756">
    <property type="entry name" value="UDP-Glycosyltransferase/glycogen phosphorylase"/>
    <property type="match status" value="1"/>
</dbReference>
<sequence length="383" mass="41633">MSGPQRLAVLVAFTGDGGVERMICNLLQGFVDQGIAVDLLLLKARGRHVDAIPSGVRIVRLDVRTSLFALPAVMAYLRRERPAALLAAKDRAGRVALIARRLTGVDTRVYLRMGMHLSGSLAGKSALRRWSRFLPVRRLYPLADGIITVADAVAVDLARIGGLPAERFHVIRNPSVTGSLAESAEMPSGHPWLDEEQSMPVLLGAGRLRPQKDFTTLLHAFAALRAQRPCRLIILGEGPDRETLQQLASSLGVTDDVDLPGFTDNPYAWMARSRVFVLSSRYEGAPNVLVEALSLGVPVVATDCPSGPAEILDDGRVAPLVPVGDVAAMTAAMRRMLDDPPPPDQLRYAVREYTVAFSSRRYLEAMGFAVDWTDHNQCDQAPC</sequence>
<protein>
    <submittedName>
        <fullName evidence="2">Glycosyltransferase involved in cell wall biosynthesis</fullName>
    </submittedName>
</protein>
<dbReference type="Proteomes" id="UP001205843">
    <property type="component" value="Unassembled WGS sequence"/>
</dbReference>
<keyword evidence="3" id="KW-1185">Reference proteome</keyword>
<gene>
    <name evidence="2" type="ORF">J2T57_000265</name>
</gene>
<evidence type="ECO:0000259" key="1">
    <source>
        <dbReference type="Pfam" id="PF13579"/>
    </source>
</evidence>
<evidence type="ECO:0000313" key="2">
    <source>
        <dbReference type="EMBL" id="MCP1673173.1"/>
    </source>
</evidence>
<dbReference type="PANTHER" id="PTHR12526">
    <property type="entry name" value="GLYCOSYLTRANSFERASE"/>
    <property type="match status" value="1"/>
</dbReference>
<dbReference type="PANTHER" id="PTHR12526:SF630">
    <property type="entry name" value="GLYCOSYLTRANSFERASE"/>
    <property type="match status" value="1"/>
</dbReference>
<dbReference type="CDD" id="cd03811">
    <property type="entry name" value="GT4_GT28_WabH-like"/>
    <property type="match status" value="1"/>
</dbReference>
<dbReference type="Gene3D" id="3.40.50.2000">
    <property type="entry name" value="Glycogen Phosphorylase B"/>
    <property type="match status" value="2"/>
</dbReference>
<reference evidence="2" key="1">
    <citation type="submission" date="2022-03" db="EMBL/GenBank/DDBJ databases">
        <title>Genomic Encyclopedia of Type Strains, Phase III (KMG-III): the genomes of soil and plant-associated and newly described type strains.</title>
        <authorList>
            <person name="Whitman W."/>
        </authorList>
    </citation>
    <scope>NUCLEOTIDE SEQUENCE</scope>
    <source>
        <strain evidence="2">ANL 6-2</strain>
    </source>
</reference>
<dbReference type="RefSeq" id="WP_253473078.1">
    <property type="nucleotide sequence ID" value="NZ_JALJXV010000001.1"/>
</dbReference>
<dbReference type="AlphaFoldDB" id="A0AAE3KB50"/>
<dbReference type="EMBL" id="JALJXV010000001">
    <property type="protein sequence ID" value="MCP1673173.1"/>
    <property type="molecule type" value="Genomic_DNA"/>
</dbReference>
<organism evidence="2 3">
    <name type="scientific">Natronocella acetinitrilica</name>
    <dbReference type="NCBI Taxonomy" id="414046"/>
    <lineage>
        <taxon>Bacteria</taxon>
        <taxon>Pseudomonadati</taxon>
        <taxon>Pseudomonadota</taxon>
        <taxon>Gammaproteobacteria</taxon>
        <taxon>Chromatiales</taxon>
        <taxon>Ectothiorhodospiraceae</taxon>
        <taxon>Natronocella</taxon>
    </lineage>
</organism>
<name>A0AAE3KB50_9GAMM</name>
<comment type="caution">
    <text evidence="2">The sequence shown here is derived from an EMBL/GenBank/DDBJ whole genome shotgun (WGS) entry which is preliminary data.</text>
</comment>
<dbReference type="Pfam" id="PF13579">
    <property type="entry name" value="Glyco_trans_4_4"/>
    <property type="match status" value="1"/>
</dbReference>
<evidence type="ECO:0000313" key="3">
    <source>
        <dbReference type="Proteomes" id="UP001205843"/>
    </source>
</evidence>
<feature type="domain" description="Glycosyltransferase subfamily 4-like N-terminal" evidence="1">
    <location>
        <begin position="17"/>
        <end position="173"/>
    </location>
</feature>
<proteinExistence type="predicted"/>
<dbReference type="InterPro" id="IPR028098">
    <property type="entry name" value="Glyco_trans_4-like_N"/>
</dbReference>
<dbReference type="GO" id="GO:0016757">
    <property type="term" value="F:glycosyltransferase activity"/>
    <property type="evidence" value="ECO:0007669"/>
    <property type="project" value="UniProtKB-ARBA"/>
</dbReference>
<dbReference type="Pfam" id="PF13692">
    <property type="entry name" value="Glyco_trans_1_4"/>
    <property type="match status" value="1"/>
</dbReference>